<dbReference type="Proteomes" id="UP000002079">
    <property type="component" value="Segment"/>
</dbReference>
<organism evidence="1 2">
    <name type="scientific">Xanthomonas phage OP1</name>
    <dbReference type="NCBI Taxonomy" id="2994040"/>
    <lineage>
        <taxon>Viruses</taxon>
        <taxon>Duplodnaviria</taxon>
        <taxon>Heunggongvirae</taxon>
        <taxon>Uroviricota</taxon>
        <taxon>Caudoviricetes</taxon>
        <taxon>Xipdecavirus</taxon>
        <taxon>Xipdecavirus OP1</taxon>
    </lineage>
</organism>
<accession>Q2NPE8</accession>
<protein>
    <submittedName>
        <fullName evidence="1">Uncharacterized protein</fullName>
    </submittedName>
</protein>
<dbReference type="RefSeq" id="YP_453601.1">
    <property type="nucleotide sequence ID" value="NC_007709.1"/>
</dbReference>
<reference evidence="1 2" key="1">
    <citation type="journal article" date="2006" name="J. Gen. Plant Pathol.">
        <title>Bacteriophage OP1, lytic for Xanthomonas oryzae pv. oryzae, changes its host range by duplication and deletion of the small domain in the deduced tail fiber gene.</title>
        <authorList>
            <person name="Inoue Y."/>
            <person name="Matsuura T."/>
            <person name="Ohara T."/>
            <person name="Azegami K."/>
        </authorList>
    </citation>
    <scope>NUCLEOTIDE SEQUENCE [LARGE SCALE GENOMIC DNA]</scope>
</reference>
<dbReference type="GeneID" id="5142517"/>
<proteinExistence type="predicted"/>
<dbReference type="EMBL" id="AP008979">
    <property type="protein sequence ID" value="BAE72748.1"/>
    <property type="molecule type" value="Genomic_DNA"/>
</dbReference>
<dbReference type="KEGG" id="vg:5142517"/>
<reference evidence="2" key="2">
    <citation type="journal article" date="2006" name="J. Gen. Plant Pathol.">
        <title>Bacteriophage OP1, lytic for Xanthomonas oryzae pv. oryzae, changes its host range by duplication and deletion of the small domain in the deduced tail fiber gene..</title>
        <authorList>
            <person name="Inoue Y."/>
            <person name="Matsuura T."/>
            <person name="Ohara T."/>
            <person name="Azegami K."/>
        </authorList>
    </citation>
    <scope>NUCLEOTIDE SEQUENCE [LARGE SCALE GENOMIC DNA]</scope>
</reference>
<evidence type="ECO:0000313" key="1">
    <source>
        <dbReference type="EMBL" id="BAE72748.1"/>
    </source>
</evidence>
<sequence length="81" mass="9087">MTKEKIMTVVRFQRAVFPPVLGQCALLSGVLGHKDYGDADRLYTRIVTGIYHRGDVIIAGETVYVKLSRKELSSANEDCRE</sequence>
<name>Q2NPE8_9CAUD</name>
<keyword evidence="2" id="KW-1185">Reference proteome</keyword>
<evidence type="ECO:0000313" key="2">
    <source>
        <dbReference type="Proteomes" id="UP000002079"/>
    </source>
</evidence>